<feature type="region of interest" description="Disordered" evidence="3">
    <location>
        <begin position="101"/>
        <end position="129"/>
    </location>
</feature>
<dbReference type="PANTHER" id="PTHR38340">
    <property type="entry name" value="S-LAYER PROTEIN"/>
    <property type="match status" value="1"/>
</dbReference>
<organism evidence="4 5">
    <name type="scientific">Leptothrix discophora</name>
    <dbReference type="NCBI Taxonomy" id="89"/>
    <lineage>
        <taxon>Bacteria</taxon>
        <taxon>Pseudomonadati</taxon>
        <taxon>Pseudomonadota</taxon>
        <taxon>Betaproteobacteria</taxon>
        <taxon>Burkholderiales</taxon>
        <taxon>Sphaerotilaceae</taxon>
        <taxon>Leptothrix</taxon>
    </lineage>
</organism>
<feature type="compositionally biased region" description="Low complexity" evidence="3">
    <location>
        <begin position="1102"/>
        <end position="1123"/>
    </location>
</feature>
<evidence type="ECO:0000256" key="2">
    <source>
        <dbReference type="ARBA" id="ARBA00022525"/>
    </source>
</evidence>
<keyword evidence="5" id="KW-1185">Reference proteome</keyword>
<dbReference type="RefSeq" id="WP_305749105.1">
    <property type="nucleotide sequence ID" value="NZ_JAUZEE010000003.1"/>
</dbReference>
<protein>
    <submittedName>
        <fullName evidence="4">Calcium-binding protein</fullName>
    </submittedName>
</protein>
<gene>
    <name evidence="4" type="ORF">Q8X39_07905</name>
</gene>
<keyword evidence="2" id="KW-0964">Secreted</keyword>
<feature type="region of interest" description="Disordered" evidence="3">
    <location>
        <begin position="1196"/>
        <end position="1218"/>
    </location>
</feature>
<name>A0ABT9G245_LEPDI</name>
<comment type="subcellular location">
    <subcellularLocation>
        <location evidence="1">Secreted</location>
    </subcellularLocation>
</comment>
<dbReference type="PRINTS" id="PR00313">
    <property type="entry name" value="CABNDNGRPT"/>
</dbReference>
<dbReference type="Proteomes" id="UP001235760">
    <property type="component" value="Unassembled WGS sequence"/>
</dbReference>
<evidence type="ECO:0000256" key="1">
    <source>
        <dbReference type="ARBA" id="ARBA00004613"/>
    </source>
</evidence>
<evidence type="ECO:0000313" key="4">
    <source>
        <dbReference type="EMBL" id="MDP4300556.1"/>
    </source>
</evidence>
<dbReference type="SUPFAM" id="SSF51120">
    <property type="entry name" value="beta-Roll"/>
    <property type="match status" value="12"/>
</dbReference>
<feature type="compositionally biased region" description="Low complexity" evidence="3">
    <location>
        <begin position="1201"/>
        <end position="1213"/>
    </location>
</feature>
<accession>A0ABT9G245</accession>
<dbReference type="PANTHER" id="PTHR38340:SF1">
    <property type="entry name" value="S-LAYER PROTEIN"/>
    <property type="match status" value="1"/>
</dbReference>
<proteinExistence type="predicted"/>
<dbReference type="InterPro" id="IPR018511">
    <property type="entry name" value="Hemolysin-typ_Ca-bd_CS"/>
</dbReference>
<sequence length="1413" mass="139763">MIDSSDDLSHLRGGSGFDVAIVDDTKGVTLDLGVSEVEAALGGAGQDVFKTSGSGSVIMAGRGGNDTLTGGANADVLDGGDGNDSIDGGAGNDRCSGDAGNDRLYGGTGEDTLLGGAGTDQMAGGSGDDIYYVDESTDSIIEMNSEGTDEVRSTATFTLSENVENLTLLGYDSIDGSGNTLPNKLIGNDSNNLLDGKTGADTMIGGAGDDTYIVDCITQVTVLKPVYRPGMATITSVRTSTIPGDLFVEDENSGNDTVQSPISYSLGDNLENLVLTSTASVTGTGNSLDNSLTGNSANNSLNAGAGNDTLNGGAGVDTLIGGTGDDLYIVDSTTDTITELIGEGSDTVRSSVTYTLGSNLDNIELNGTGAIVGTGNALANRMTGNAANNSLYGGSGNDTLDGGAGTDTLSGGSGDDTFFVDSTTDTLTELAGEGTDAVKCSVSYTLATNFEKLTLTGSSSVDGTGNSAVNVITGNVAANILDGRAGADSLVGGLGDDTYVVDNASDTLTELAGEGTDTVKSSVTYALGVNLENLTLTGSTAINGTGNALANVLTGNAASNSLSGGSGNDTLDGGAGTDTLSGGSGDDTFFFDSTTDTLTELADEGTDTVRSSVTYSLGVNLENLTLTGSTAINGTGNALANVLTGNAANNSLSGGSGNDTLDGGAGTDTLSGGSGDDTFFIDSTTDTLTELAGEGTDTVKSSVTYSLGVTVENLTPTGSTTINGTGNALANVLTGNAANNSLSGGSGNDTLDGGAGTDTLSGGSGDDIFLVDSTTDTLTELAGEGTDTVKSSASYTLAINFENLTLTGSSSVDGTGNSAVNVIIGNAAANNLDGRAGADSLIGGLGDDTYVIDNASDTLTELAGEGNDTVKSSVTYALGVNLENLTLTGNTAINGTGNALANVLTGNAAANILDGGAGADTMIGGAGNDTYFVDCAPYRKYPFGGWLGKLFSTYVPGDSIVEVVDSGVDTVNSSINYTLGDNLDNLTLLGVSALQGTGNSLSNLISGNYGNNILRGEAGNDTLDGGSGIDSLNGGTGDDTYIIDSTTDTITELTGEGTDTVRSSVTDALGSNLENLELTGAAAIDGTGNALANRMTGNAANNSLSGGSGNDTLDGGTGTDILSGGSGDDTFLVDSTTDTLTELAGEGTDTVNSSVTYTLGVNLENLTLTGSFAIIGTGNALANVLTGNAANNSLSGGSGNDTLDGGAGTDTLSGGSGDDTYFVDSTTDTLTELSGEGTDTVKSSVTYSLGVNLENLTLTGSYAINGTGNACGNVLTGNAAMNSLSAGAGNDTLSGGAGNDTLTGGIGADRFVFSSAPASSGNLDTLTDFNIDQGDRLALDDVVFARLAGDLDLTDNFQFAGSSAIGGNDWIVCDKSTGTLSYDISGNGTAALLPFAILSNKPSALSGQHLAVI</sequence>
<dbReference type="InterPro" id="IPR001343">
    <property type="entry name" value="Hemolysn_Ca-bd"/>
</dbReference>
<evidence type="ECO:0000313" key="5">
    <source>
        <dbReference type="Proteomes" id="UP001235760"/>
    </source>
</evidence>
<reference evidence="4 5" key="1">
    <citation type="submission" date="2023-08" db="EMBL/GenBank/DDBJ databases">
        <authorList>
            <person name="Roldan D.M."/>
            <person name="Menes R.J."/>
        </authorList>
    </citation>
    <scope>NUCLEOTIDE SEQUENCE [LARGE SCALE GENOMIC DNA]</scope>
    <source>
        <strain evidence="4 5">CCM 2812</strain>
    </source>
</reference>
<dbReference type="Gene3D" id="2.150.10.10">
    <property type="entry name" value="Serralysin-like metalloprotease, C-terminal"/>
    <property type="match status" value="14"/>
</dbReference>
<dbReference type="InterPro" id="IPR050557">
    <property type="entry name" value="RTX_toxin/Mannuronan_C5-epim"/>
</dbReference>
<feature type="region of interest" description="Disordered" evidence="3">
    <location>
        <begin position="1102"/>
        <end position="1126"/>
    </location>
</feature>
<comment type="caution">
    <text evidence="4">The sequence shown here is derived from an EMBL/GenBank/DDBJ whole genome shotgun (WGS) entry which is preliminary data.</text>
</comment>
<evidence type="ECO:0000256" key="3">
    <source>
        <dbReference type="SAM" id="MobiDB-lite"/>
    </source>
</evidence>
<dbReference type="PROSITE" id="PS00330">
    <property type="entry name" value="HEMOLYSIN_CALCIUM"/>
    <property type="match status" value="8"/>
</dbReference>
<dbReference type="InterPro" id="IPR011049">
    <property type="entry name" value="Serralysin-like_metalloprot_C"/>
</dbReference>
<dbReference type="EMBL" id="JAUZEE010000003">
    <property type="protein sequence ID" value="MDP4300556.1"/>
    <property type="molecule type" value="Genomic_DNA"/>
</dbReference>
<dbReference type="Pfam" id="PF00353">
    <property type="entry name" value="HemolysinCabind"/>
    <property type="match status" value="15"/>
</dbReference>